<comment type="similarity">
    <text evidence="2 6">Belongs to the zinc-containing alcohol dehydrogenase family.</text>
</comment>
<dbReference type="InterPro" id="IPR002328">
    <property type="entry name" value="ADH_Zn_CS"/>
</dbReference>
<dbReference type="InterPro" id="IPR020843">
    <property type="entry name" value="ER"/>
</dbReference>
<keyword evidence="9" id="KW-1185">Reference proteome</keyword>
<sequence length="338" mass="35143">MATTRAFEVPKPGAPFTGVDRPLRAPGPGQVRIAVEACGICHSDAFVREGHWPGLAYPRVPGHEVVGRVEALGPGVTDWREGQRVGVGWHGGHCGTCEACRAGDFLQCARGLVCGFTYDGGYAEHLVAPQEALAAVPDGLDPVAAAPLLCAGVTTFNSLRNSGARAGDLVAVQGIGGLGHLGIQYARQLGFRTVAVSRGADKRALALELGAHEYLDQEAGDAAQALQALGGARVILATAPNAQLMSALVPGLGRNGTLLVIGASADPLQVAPAQLIGRRLRIQGWPSGTPKDSEETLAFSLRSGVASRNEVFPLAQANEAYARMLSGAARFRVVLKVR</sequence>
<keyword evidence="4 6" id="KW-0862">Zinc</keyword>
<dbReference type="RefSeq" id="WP_248343270.1">
    <property type="nucleotide sequence ID" value="NZ_AP025592.1"/>
</dbReference>
<dbReference type="Proteomes" id="UP001162734">
    <property type="component" value="Chromosome"/>
</dbReference>
<reference evidence="9" key="1">
    <citation type="journal article" date="2022" name="Int. J. Syst. Evol. Microbiol.">
        <title>Anaeromyxobacter oryzae sp. nov., Anaeromyxobacter diazotrophicus sp. nov. and Anaeromyxobacter paludicola sp. nov., isolated from paddy soils.</title>
        <authorList>
            <person name="Itoh H."/>
            <person name="Xu Z."/>
            <person name="Mise K."/>
            <person name="Masuda Y."/>
            <person name="Ushijima N."/>
            <person name="Hayakawa C."/>
            <person name="Shiratori Y."/>
            <person name="Senoo K."/>
        </authorList>
    </citation>
    <scope>NUCLEOTIDE SEQUENCE [LARGE SCALE GENOMIC DNA]</scope>
    <source>
        <strain evidence="9">Red630</strain>
    </source>
</reference>
<keyword evidence="3 6" id="KW-0479">Metal-binding</keyword>
<dbReference type="PANTHER" id="PTHR42940">
    <property type="entry name" value="ALCOHOL DEHYDROGENASE 1-RELATED"/>
    <property type="match status" value="1"/>
</dbReference>
<dbReference type="PROSITE" id="PS00059">
    <property type="entry name" value="ADH_ZINC"/>
    <property type="match status" value="1"/>
</dbReference>
<dbReference type="CDD" id="cd08296">
    <property type="entry name" value="CAD_like"/>
    <property type="match status" value="1"/>
</dbReference>
<evidence type="ECO:0000256" key="6">
    <source>
        <dbReference type="RuleBase" id="RU361277"/>
    </source>
</evidence>
<dbReference type="EMBL" id="AP025592">
    <property type="protein sequence ID" value="BDG10740.1"/>
    <property type="molecule type" value="Genomic_DNA"/>
</dbReference>
<gene>
    <name evidence="8" type="ORF">AMPC_38530</name>
</gene>
<evidence type="ECO:0000313" key="9">
    <source>
        <dbReference type="Proteomes" id="UP001162734"/>
    </source>
</evidence>
<evidence type="ECO:0000256" key="1">
    <source>
        <dbReference type="ARBA" id="ARBA00001947"/>
    </source>
</evidence>
<feature type="domain" description="Enoyl reductase (ER)" evidence="7">
    <location>
        <begin position="13"/>
        <end position="335"/>
    </location>
</feature>
<evidence type="ECO:0000256" key="2">
    <source>
        <dbReference type="ARBA" id="ARBA00008072"/>
    </source>
</evidence>
<dbReference type="InterPro" id="IPR036291">
    <property type="entry name" value="NAD(P)-bd_dom_sf"/>
</dbReference>
<dbReference type="Pfam" id="PF08240">
    <property type="entry name" value="ADH_N"/>
    <property type="match status" value="1"/>
</dbReference>
<dbReference type="InterPro" id="IPR013154">
    <property type="entry name" value="ADH-like_N"/>
</dbReference>
<dbReference type="InterPro" id="IPR013149">
    <property type="entry name" value="ADH-like_C"/>
</dbReference>
<dbReference type="SUPFAM" id="SSF50129">
    <property type="entry name" value="GroES-like"/>
    <property type="match status" value="1"/>
</dbReference>
<name>A0ABN6NFB9_9BACT</name>
<accession>A0ABN6NFB9</accession>
<evidence type="ECO:0000259" key="7">
    <source>
        <dbReference type="SMART" id="SM00829"/>
    </source>
</evidence>
<organism evidence="8 9">
    <name type="scientific">Anaeromyxobacter paludicola</name>
    <dbReference type="NCBI Taxonomy" id="2918171"/>
    <lineage>
        <taxon>Bacteria</taxon>
        <taxon>Pseudomonadati</taxon>
        <taxon>Myxococcota</taxon>
        <taxon>Myxococcia</taxon>
        <taxon>Myxococcales</taxon>
        <taxon>Cystobacterineae</taxon>
        <taxon>Anaeromyxobacteraceae</taxon>
        <taxon>Anaeromyxobacter</taxon>
    </lineage>
</organism>
<dbReference type="SUPFAM" id="SSF51735">
    <property type="entry name" value="NAD(P)-binding Rossmann-fold domains"/>
    <property type="match status" value="1"/>
</dbReference>
<proteinExistence type="inferred from homology"/>
<dbReference type="InterPro" id="IPR011032">
    <property type="entry name" value="GroES-like_sf"/>
</dbReference>
<comment type="cofactor">
    <cofactor evidence="1 6">
        <name>Zn(2+)</name>
        <dbReference type="ChEBI" id="CHEBI:29105"/>
    </cofactor>
</comment>
<dbReference type="Gene3D" id="3.90.180.10">
    <property type="entry name" value="Medium-chain alcohol dehydrogenases, catalytic domain"/>
    <property type="match status" value="1"/>
</dbReference>
<evidence type="ECO:0000256" key="4">
    <source>
        <dbReference type="ARBA" id="ARBA00022833"/>
    </source>
</evidence>
<protein>
    <submittedName>
        <fullName evidence="8">Alcohol dehydrogenase</fullName>
    </submittedName>
</protein>
<dbReference type="PANTHER" id="PTHR42940:SF7">
    <property type="entry name" value="ALCOHOL DEHYDROGENASE-LIKE N-TERMINAL DOMAIN-CONTAINING PROTEIN"/>
    <property type="match status" value="1"/>
</dbReference>
<dbReference type="SMART" id="SM00829">
    <property type="entry name" value="PKS_ER"/>
    <property type="match status" value="1"/>
</dbReference>
<dbReference type="Gene3D" id="3.40.50.720">
    <property type="entry name" value="NAD(P)-binding Rossmann-like Domain"/>
    <property type="match status" value="1"/>
</dbReference>
<evidence type="ECO:0000256" key="3">
    <source>
        <dbReference type="ARBA" id="ARBA00022723"/>
    </source>
</evidence>
<dbReference type="Pfam" id="PF00107">
    <property type="entry name" value="ADH_zinc_N"/>
    <property type="match status" value="1"/>
</dbReference>
<evidence type="ECO:0000313" key="8">
    <source>
        <dbReference type="EMBL" id="BDG10740.1"/>
    </source>
</evidence>
<evidence type="ECO:0000256" key="5">
    <source>
        <dbReference type="ARBA" id="ARBA00023002"/>
    </source>
</evidence>
<keyword evidence="5" id="KW-0560">Oxidoreductase</keyword>